<keyword evidence="2 6" id="KW-0031">Aminopeptidase</keyword>
<protein>
    <recommendedName>
        <fullName evidence="6">Methionine aminopeptidase</fullName>
        <ecNumber evidence="6">3.4.11.18</ecNumber>
    </recommendedName>
</protein>
<keyword evidence="3 6" id="KW-0645">Protease</keyword>
<evidence type="ECO:0000256" key="5">
    <source>
        <dbReference type="ARBA" id="ARBA00022801"/>
    </source>
</evidence>
<feature type="domain" description="Peptidase M24" evidence="7">
    <location>
        <begin position="12"/>
        <end position="207"/>
    </location>
</feature>
<dbReference type="GO" id="GO:0070006">
    <property type="term" value="F:metalloaminopeptidase activity"/>
    <property type="evidence" value="ECO:0007669"/>
    <property type="project" value="InterPro"/>
</dbReference>
<comment type="caution">
    <text evidence="8">The sequence shown here is derived from an EMBL/GenBank/DDBJ whole genome shotgun (WGS) entry which is preliminary data.</text>
</comment>
<dbReference type="GO" id="GO:0006508">
    <property type="term" value="P:proteolysis"/>
    <property type="evidence" value="ECO:0007669"/>
    <property type="project" value="UniProtKB-KW"/>
</dbReference>
<proteinExistence type="inferred from homology"/>
<evidence type="ECO:0000256" key="2">
    <source>
        <dbReference type="ARBA" id="ARBA00022438"/>
    </source>
</evidence>
<evidence type="ECO:0000256" key="4">
    <source>
        <dbReference type="ARBA" id="ARBA00022723"/>
    </source>
</evidence>
<comment type="similarity">
    <text evidence="6">Belongs to the peptidase M24A family.</text>
</comment>
<dbReference type="GO" id="GO:0046872">
    <property type="term" value="F:metal ion binding"/>
    <property type="evidence" value="ECO:0007669"/>
    <property type="project" value="UniProtKB-KW"/>
</dbReference>
<name>A0A0P9FMM4_9CHLR</name>
<dbReference type="PANTHER" id="PTHR43330:SF27">
    <property type="entry name" value="METHIONINE AMINOPEPTIDASE"/>
    <property type="match status" value="1"/>
</dbReference>
<dbReference type="PANTHER" id="PTHR43330">
    <property type="entry name" value="METHIONINE AMINOPEPTIDASE"/>
    <property type="match status" value="1"/>
</dbReference>
<evidence type="ECO:0000256" key="3">
    <source>
        <dbReference type="ARBA" id="ARBA00022670"/>
    </source>
</evidence>
<evidence type="ECO:0000256" key="1">
    <source>
        <dbReference type="ARBA" id="ARBA00002521"/>
    </source>
</evidence>
<dbReference type="GO" id="GO:0004239">
    <property type="term" value="F:initiator methionyl aminopeptidase activity"/>
    <property type="evidence" value="ECO:0007669"/>
    <property type="project" value="UniProtKB-EC"/>
</dbReference>
<dbReference type="PRINTS" id="PR00599">
    <property type="entry name" value="MAPEPTIDASE"/>
</dbReference>
<dbReference type="Proteomes" id="UP000050509">
    <property type="component" value="Unassembled WGS sequence"/>
</dbReference>
<dbReference type="NCBIfam" id="TIGR00500">
    <property type="entry name" value="met_pdase_I"/>
    <property type="match status" value="1"/>
</dbReference>
<keyword evidence="4 6" id="KW-0479">Metal-binding</keyword>
<comment type="function">
    <text evidence="1">Removes the N-terminal methionine from nascent proteins. The N-terminal methionine is often cleaved when the second residue in the primary sequence is small and uncharged (Met-Ala-, Cys, Gly, Pro, Ser, Thr, or Val). Requires deformylation of the N(alpha)-formylated initiator methionine before it can be hydrolyzed.</text>
</comment>
<feature type="non-terminal residue" evidence="8">
    <location>
        <position position="215"/>
    </location>
</feature>
<dbReference type="InterPro" id="IPR000994">
    <property type="entry name" value="Pept_M24"/>
</dbReference>
<comment type="catalytic activity">
    <reaction evidence="6">
        <text>Release of N-terminal amino acids, preferentially methionine, from peptides and arylamides.</text>
        <dbReference type="EC" id="3.4.11.18"/>
    </reaction>
</comment>
<dbReference type="InterPro" id="IPR036005">
    <property type="entry name" value="Creatinase/aminopeptidase-like"/>
</dbReference>
<sequence length="215" mass="23450">MAISLRSRAQIELLREAGRLVAQTFELLRPHVQPGMTTRELDRMAEKFIRDHGAIPVYKGYNGFPATICASVNNVICHGFPSKTPLREGDIVGIDIGAKLNGWIGDSCVTYAVGALAPETQRLMDVTEESMWRGIRAATAGNRLGDVGAAIQQYVEANKFSVVREYTGHGVGQVLHDEPRNIPHYGKPGTGLRLQPGLVFTVEPMVNAGRAETKL</sequence>
<dbReference type="Gene3D" id="3.90.230.10">
    <property type="entry name" value="Creatinase/methionine aminopeptidase superfamily"/>
    <property type="match status" value="1"/>
</dbReference>
<dbReference type="InterPro" id="IPR002467">
    <property type="entry name" value="Pept_M24A_MAP1"/>
</dbReference>
<evidence type="ECO:0000313" key="9">
    <source>
        <dbReference type="Proteomes" id="UP000050509"/>
    </source>
</evidence>
<dbReference type="HAMAP" id="MF_01974">
    <property type="entry name" value="MetAP_1"/>
    <property type="match status" value="1"/>
</dbReference>
<keyword evidence="5" id="KW-0378">Hydrolase</keyword>
<comment type="cofactor">
    <cofactor evidence="6">
        <name>Co(2+)</name>
        <dbReference type="ChEBI" id="CHEBI:48828"/>
    </cofactor>
    <cofactor evidence="6">
        <name>Zn(2+)</name>
        <dbReference type="ChEBI" id="CHEBI:29105"/>
    </cofactor>
    <cofactor evidence="6">
        <name>Mn(2+)</name>
        <dbReference type="ChEBI" id="CHEBI:29035"/>
    </cofactor>
    <cofactor evidence="6">
        <name>Fe(2+)</name>
        <dbReference type="ChEBI" id="CHEBI:29033"/>
    </cofactor>
    <text evidence="6">Binds 2 divalent metal cations per subunit. Has a high-affinity and a low affinity metal-binding site. The true nature of the physiological cofactor is under debate. The enzyme is active with cobalt, zinc, manganese or divalent iron ions.</text>
</comment>
<dbReference type="CDD" id="cd01086">
    <property type="entry name" value="MetAP1"/>
    <property type="match status" value="1"/>
</dbReference>
<evidence type="ECO:0000259" key="7">
    <source>
        <dbReference type="Pfam" id="PF00557"/>
    </source>
</evidence>
<reference evidence="8 9" key="1">
    <citation type="submission" date="2015-09" db="EMBL/GenBank/DDBJ databases">
        <title>Draft genome sequence of Kouleothrix aurantiaca JCM 19913.</title>
        <authorList>
            <person name="Hemp J."/>
        </authorList>
    </citation>
    <scope>NUCLEOTIDE SEQUENCE [LARGE SCALE GENOMIC DNA]</scope>
    <source>
        <strain evidence="8 9">COM-B</strain>
    </source>
</reference>
<dbReference type="InterPro" id="IPR001714">
    <property type="entry name" value="Pept_M24_MAP"/>
</dbReference>
<gene>
    <name evidence="8" type="ORF">SE17_03360</name>
</gene>
<dbReference type="Pfam" id="PF00557">
    <property type="entry name" value="Peptidase_M24"/>
    <property type="match status" value="1"/>
</dbReference>
<dbReference type="EC" id="3.4.11.18" evidence="6"/>
<dbReference type="SUPFAM" id="SSF55920">
    <property type="entry name" value="Creatinase/aminopeptidase"/>
    <property type="match status" value="1"/>
</dbReference>
<organism evidence="8 9">
    <name type="scientific">Kouleothrix aurantiaca</name>
    <dbReference type="NCBI Taxonomy" id="186479"/>
    <lineage>
        <taxon>Bacteria</taxon>
        <taxon>Bacillati</taxon>
        <taxon>Chloroflexota</taxon>
        <taxon>Chloroflexia</taxon>
        <taxon>Chloroflexales</taxon>
        <taxon>Roseiflexineae</taxon>
        <taxon>Roseiflexaceae</taxon>
        <taxon>Kouleothrix</taxon>
    </lineage>
</organism>
<dbReference type="AlphaFoldDB" id="A0A0P9FMM4"/>
<keyword evidence="9" id="KW-1185">Reference proteome</keyword>
<evidence type="ECO:0000313" key="8">
    <source>
        <dbReference type="EMBL" id="KPV54508.1"/>
    </source>
</evidence>
<accession>A0A0P9FMM4</accession>
<dbReference type="GO" id="GO:0005829">
    <property type="term" value="C:cytosol"/>
    <property type="evidence" value="ECO:0007669"/>
    <property type="project" value="TreeGrafter"/>
</dbReference>
<dbReference type="EMBL" id="LJCR01000047">
    <property type="protein sequence ID" value="KPV54508.1"/>
    <property type="molecule type" value="Genomic_DNA"/>
</dbReference>
<evidence type="ECO:0000256" key="6">
    <source>
        <dbReference type="RuleBase" id="RU003653"/>
    </source>
</evidence>